<proteinExistence type="predicted"/>
<accession>A0A7C9MUX0</accession>
<keyword evidence="2" id="KW-1185">Reference proteome</keyword>
<gene>
    <name evidence="1" type="ORF">GQ651_05115</name>
</gene>
<dbReference type="RefSeq" id="WP_160763105.1">
    <property type="nucleotide sequence ID" value="NZ_WUPT01000001.1"/>
</dbReference>
<dbReference type="Proteomes" id="UP000480350">
    <property type="component" value="Unassembled WGS sequence"/>
</dbReference>
<protein>
    <submittedName>
        <fullName evidence="1">Uncharacterized protein</fullName>
    </submittedName>
</protein>
<comment type="caution">
    <text evidence="1">The sequence shown here is derived from an EMBL/GenBank/DDBJ whole genome shotgun (WGS) entry which is preliminary data.</text>
</comment>
<name>A0A7C9MUX0_9RHOB</name>
<evidence type="ECO:0000313" key="1">
    <source>
        <dbReference type="EMBL" id="MXQ07220.1"/>
    </source>
</evidence>
<dbReference type="AlphaFoldDB" id="A0A7C9MUX0"/>
<evidence type="ECO:0000313" key="2">
    <source>
        <dbReference type="Proteomes" id="UP000480350"/>
    </source>
</evidence>
<dbReference type="EMBL" id="WUPT01000001">
    <property type="protein sequence ID" value="MXQ07220.1"/>
    <property type="molecule type" value="Genomic_DNA"/>
</dbReference>
<organism evidence="1 2">
    <name type="scientific">Kangsaoukella pontilimi</name>
    <dbReference type="NCBI Taxonomy" id="2691042"/>
    <lineage>
        <taxon>Bacteria</taxon>
        <taxon>Pseudomonadati</taxon>
        <taxon>Pseudomonadota</taxon>
        <taxon>Alphaproteobacteria</taxon>
        <taxon>Rhodobacterales</taxon>
        <taxon>Paracoccaceae</taxon>
        <taxon>Kangsaoukella</taxon>
    </lineage>
</organism>
<sequence>MTNRIAFGLALFLAVLLALNFALGLEWHIFWGRKFLELVRLLAFWR</sequence>
<reference evidence="1 2" key="2">
    <citation type="submission" date="2020-03" db="EMBL/GenBank/DDBJ databases">
        <title>Kangsaoukella pontilimi gen. nov., sp. nov., a new member of the family Rhodobacteraceae isolated from a tidal mudflat.</title>
        <authorList>
            <person name="Kim I.S."/>
        </authorList>
    </citation>
    <scope>NUCLEOTIDE SEQUENCE [LARGE SCALE GENOMIC DNA]</scope>
    <source>
        <strain evidence="1 2">GH1-50</strain>
    </source>
</reference>
<reference evidence="1 2" key="1">
    <citation type="submission" date="2019-12" db="EMBL/GenBank/DDBJ databases">
        <authorList>
            <person name="Lee S.D."/>
        </authorList>
    </citation>
    <scope>NUCLEOTIDE SEQUENCE [LARGE SCALE GENOMIC DNA]</scope>
    <source>
        <strain evidence="1 2">GH1-50</strain>
    </source>
</reference>